<gene>
    <name evidence="2" type="ordered locus">RC1_1107</name>
</gene>
<name>B6IME4_RHOCS</name>
<feature type="transmembrane region" description="Helical" evidence="1">
    <location>
        <begin position="42"/>
        <end position="60"/>
    </location>
</feature>
<dbReference type="HOGENOM" id="CLU_1389268_0_0_5"/>
<keyword evidence="1" id="KW-1133">Transmembrane helix</keyword>
<dbReference type="STRING" id="414684.RC1_1107"/>
<evidence type="ECO:0000313" key="2">
    <source>
        <dbReference type="EMBL" id="ACI98523.1"/>
    </source>
</evidence>
<dbReference type="RefSeq" id="WP_012566312.1">
    <property type="nucleotide sequence ID" value="NC_011420.2"/>
</dbReference>
<organism evidence="2 3">
    <name type="scientific">Rhodospirillum centenum (strain ATCC 51521 / SW)</name>
    <dbReference type="NCBI Taxonomy" id="414684"/>
    <lineage>
        <taxon>Bacteria</taxon>
        <taxon>Pseudomonadati</taxon>
        <taxon>Pseudomonadota</taxon>
        <taxon>Alphaproteobacteria</taxon>
        <taxon>Rhodospirillales</taxon>
        <taxon>Rhodospirillaceae</taxon>
        <taxon>Rhodospirillum</taxon>
    </lineage>
</organism>
<feature type="transmembrane region" description="Helical" evidence="1">
    <location>
        <begin position="12"/>
        <end position="30"/>
    </location>
</feature>
<dbReference type="Proteomes" id="UP000001591">
    <property type="component" value="Chromosome"/>
</dbReference>
<evidence type="ECO:0000313" key="3">
    <source>
        <dbReference type="Proteomes" id="UP000001591"/>
    </source>
</evidence>
<sequence>MSEIDSKPWYLSRTIIGVLVTLIAQLLSRWGYELTPALRGDLVDVILDLVSVGGAGLAIFGRVKASKPIAKPSVGAAKMLLAAMLLGGLAVGGPVACASYTVTQAEQATPAQTVYAIQADYNAALATAASYIESSSADPDVVDVIRTLDAAAYDALQEAQGAARSGGSAATAAAVSAARSAVAALAEYLVSKEIIR</sequence>
<reference evidence="2 3" key="1">
    <citation type="journal article" date="2010" name="BMC Genomics">
        <title>Metabolic flexibility revealed in the genome of the cyst-forming alpha-1 proteobacterium Rhodospirillum centenum.</title>
        <authorList>
            <person name="Lu Y.K."/>
            <person name="Marden J."/>
            <person name="Han M."/>
            <person name="Swingley W.D."/>
            <person name="Mastrian S.D."/>
            <person name="Chowdhury S.R."/>
            <person name="Hao J."/>
            <person name="Helmy T."/>
            <person name="Kim S."/>
            <person name="Kurdoglu A.A."/>
            <person name="Matthies H.J."/>
            <person name="Rollo D."/>
            <person name="Stothard P."/>
            <person name="Blankenship R.E."/>
            <person name="Bauer C.E."/>
            <person name="Touchman J.W."/>
        </authorList>
    </citation>
    <scope>NUCLEOTIDE SEQUENCE [LARGE SCALE GENOMIC DNA]</scope>
    <source>
        <strain evidence="3">ATCC 51521 / SW</strain>
    </source>
</reference>
<dbReference type="OrthoDB" id="7508901at2"/>
<proteinExistence type="predicted"/>
<dbReference type="eggNOG" id="ENOG50301XU">
    <property type="taxonomic scope" value="Bacteria"/>
</dbReference>
<keyword evidence="1" id="KW-0812">Transmembrane</keyword>
<protein>
    <submittedName>
        <fullName evidence="2">Uncharacterized protein</fullName>
    </submittedName>
</protein>
<keyword evidence="3" id="KW-1185">Reference proteome</keyword>
<dbReference type="AlphaFoldDB" id="B6IME4"/>
<dbReference type="EMBL" id="CP000613">
    <property type="protein sequence ID" value="ACI98523.1"/>
    <property type="molecule type" value="Genomic_DNA"/>
</dbReference>
<dbReference type="KEGG" id="rce:RC1_1107"/>
<feature type="transmembrane region" description="Helical" evidence="1">
    <location>
        <begin position="80"/>
        <end position="102"/>
    </location>
</feature>
<evidence type="ECO:0000256" key="1">
    <source>
        <dbReference type="SAM" id="Phobius"/>
    </source>
</evidence>
<accession>B6IME4</accession>
<keyword evidence="1" id="KW-0472">Membrane</keyword>